<dbReference type="InterPro" id="IPR011249">
    <property type="entry name" value="Metalloenz_LuxS/M16"/>
</dbReference>
<dbReference type="PANTHER" id="PTHR43690:SF35">
    <property type="entry name" value="NON-CATALYTIC MEMBER OF PEPTIDASE SUBFAMILY M16B-RELATED"/>
    <property type="match status" value="1"/>
</dbReference>
<evidence type="ECO:0000256" key="3">
    <source>
        <dbReference type="ARBA" id="ARBA00022801"/>
    </source>
</evidence>
<keyword evidence="3" id="KW-0378">Hydrolase</keyword>
<dbReference type="Pfam" id="PF05193">
    <property type="entry name" value="Peptidase_M16_C"/>
    <property type="match status" value="2"/>
</dbReference>
<keyword evidence="4" id="KW-0862">Zinc</keyword>
<dbReference type="EMBL" id="BBSA01000004">
    <property type="protein sequence ID" value="GAM61699.1"/>
    <property type="molecule type" value="Genomic_DNA"/>
</dbReference>
<evidence type="ECO:0000256" key="5">
    <source>
        <dbReference type="ARBA" id="ARBA00023049"/>
    </source>
</evidence>
<comment type="similarity">
    <text evidence="1">Belongs to the peptidase M16 family.</text>
</comment>
<dbReference type="Proteomes" id="UP000031670">
    <property type="component" value="Unassembled WGS sequence"/>
</dbReference>
<name>A0A0B8PFR7_9VIBR</name>
<proteinExistence type="inferred from homology"/>
<dbReference type="GO" id="GO:0006508">
    <property type="term" value="P:proteolysis"/>
    <property type="evidence" value="ECO:0007669"/>
    <property type="project" value="UniProtKB-KW"/>
</dbReference>
<dbReference type="InterPro" id="IPR050626">
    <property type="entry name" value="Peptidase_M16"/>
</dbReference>
<dbReference type="PROSITE" id="PS51257">
    <property type="entry name" value="PROKAR_LIPOPROTEIN"/>
    <property type="match status" value="1"/>
</dbReference>
<feature type="domain" description="Peptidase M16 C-terminal" evidence="7">
    <location>
        <begin position="691"/>
        <end position="863"/>
    </location>
</feature>
<evidence type="ECO:0000256" key="2">
    <source>
        <dbReference type="ARBA" id="ARBA00022670"/>
    </source>
</evidence>
<feature type="domain" description="Peptidase M16 N-terminal" evidence="6">
    <location>
        <begin position="67"/>
        <end position="184"/>
    </location>
</feature>
<dbReference type="AlphaFoldDB" id="A0A0B8PFR7"/>
<evidence type="ECO:0000259" key="7">
    <source>
        <dbReference type="Pfam" id="PF05193"/>
    </source>
</evidence>
<feature type="domain" description="Peptidase M16 C-terminal" evidence="7">
    <location>
        <begin position="224"/>
        <end position="393"/>
    </location>
</feature>
<comment type="caution">
    <text evidence="8">The sequence shown here is derived from an EMBL/GenBank/DDBJ whole genome shotgun (WGS) entry which is preliminary data.</text>
</comment>
<dbReference type="InterPro" id="IPR007863">
    <property type="entry name" value="Peptidase_M16_C"/>
</dbReference>
<evidence type="ECO:0000313" key="8">
    <source>
        <dbReference type="EMBL" id="GAM61699.1"/>
    </source>
</evidence>
<keyword evidence="5" id="KW-0482">Metalloprotease</keyword>
<protein>
    <submittedName>
        <fullName evidence="8">Protease</fullName>
    </submittedName>
</protein>
<feature type="domain" description="Peptidase M16 N-terminal" evidence="6">
    <location>
        <begin position="542"/>
        <end position="650"/>
    </location>
</feature>
<sequence length="956" mass="106603">MISQKLKSQLKMLVGVGLVVGLAACTTAEKISVLPKPAIQLLEEVPATPGKASIAYSKYQLENGLTVILAPDHSDPLVHVDVTYHVGSAREVEGKSGFAHFFEHMMFQGSKHVGDQQHFKMITEAGGSLNGTTNRDRTNYFETVPSNQLEKVLWLESDRMGYLLEAVSQRKFEIQRDTVKNERAQNYENRPYGLMWERMGEALYPSDHPYSWQTIGYVEDLDRVDVNDLKAFFLRWYGPNNAVLTIGGDFEKEQALEWIEKYFGPIPRGPEVESAPKQPAVLPEDRYMTTEDRIQQPMLLIGWPTTYQGAEGNENIDMLARVLGSGRNSILYQKLVKTEKALDAGAFHQCAELACNFFVYVMADSSKRADLSPLYDEVMGILDGLKPEDIDPDFLKQVQGRAEADSVFALQSVRGKVTQLASNQTFYGQPDRLQTELDKLGKVTPDSVYKAYQTYIPNKHKVALSVVPRGKLELAAREATFDTPPRNLPEQKPILDSELDYRFVEDTFDRSKVPEAQGAVRGTMPELYSFHLDNDIEVLGTQTSETPTVVMQIKMPAGNRYVPRGKEGLASLTASMVSEGGTRLSSEELQAELDKLGSSASLDAGQYRSTVTISSLSKNFVPTLKLVEEALSSPKFDPQDFERVKRQMLEGVIYEHQTPSWLASQATRQVLYGNTVYGRSSSGTIESVKGLTLEDVKNFYKQYYTPKGTQVVIVGDLEQAKVRGSLDSLASWQGDMPPILRKQRLPQQEERSIHLVDKPGAPQSTVRLVRRGLPFDATGEMYLTQLANFNLGGNFNSRINQNLREDKGYTYGASTYIAANREVGALVATAQVRADSTGDALVELIKEMEGAAQGGFTDQEIEFMRLAVGQQDALKYETPGQKASLLGAILTYNLDYDYLSTRNDIVANVSKQSLNEVANKWFNPDDYQIVVVGDAEKITPQLQKLKLPIKTLEIEP</sequence>
<gene>
    <name evidence="8" type="ORF">JCM19232_6004</name>
</gene>
<dbReference type="SUPFAM" id="SSF63411">
    <property type="entry name" value="LuxS/MPP-like metallohydrolase"/>
    <property type="match status" value="4"/>
</dbReference>
<dbReference type="Pfam" id="PF00675">
    <property type="entry name" value="Peptidase_M16"/>
    <property type="match status" value="2"/>
</dbReference>
<evidence type="ECO:0000256" key="4">
    <source>
        <dbReference type="ARBA" id="ARBA00022833"/>
    </source>
</evidence>
<evidence type="ECO:0000313" key="9">
    <source>
        <dbReference type="Proteomes" id="UP000031670"/>
    </source>
</evidence>
<organism evidence="8 9">
    <name type="scientific">Vibrio ishigakensis</name>
    <dbReference type="NCBI Taxonomy" id="1481914"/>
    <lineage>
        <taxon>Bacteria</taxon>
        <taxon>Pseudomonadati</taxon>
        <taxon>Pseudomonadota</taxon>
        <taxon>Gammaproteobacteria</taxon>
        <taxon>Vibrionales</taxon>
        <taxon>Vibrionaceae</taxon>
        <taxon>Vibrio</taxon>
    </lineage>
</organism>
<accession>A0A0B8PFR7</accession>
<dbReference type="GO" id="GO:0008237">
    <property type="term" value="F:metallopeptidase activity"/>
    <property type="evidence" value="ECO:0007669"/>
    <property type="project" value="UniProtKB-KW"/>
</dbReference>
<evidence type="ECO:0000256" key="1">
    <source>
        <dbReference type="ARBA" id="ARBA00007261"/>
    </source>
</evidence>
<dbReference type="GO" id="GO:0046872">
    <property type="term" value="F:metal ion binding"/>
    <property type="evidence" value="ECO:0007669"/>
    <property type="project" value="InterPro"/>
</dbReference>
<keyword evidence="2 8" id="KW-0645">Protease</keyword>
<dbReference type="PANTHER" id="PTHR43690">
    <property type="entry name" value="NARDILYSIN"/>
    <property type="match status" value="1"/>
</dbReference>
<dbReference type="Gene3D" id="3.30.830.10">
    <property type="entry name" value="Metalloenzyme, LuxS/M16 peptidase-like"/>
    <property type="match status" value="4"/>
</dbReference>
<evidence type="ECO:0000259" key="6">
    <source>
        <dbReference type="Pfam" id="PF00675"/>
    </source>
</evidence>
<reference evidence="8 9" key="2">
    <citation type="submission" date="2015-01" db="EMBL/GenBank/DDBJ databases">
        <authorList>
            <consortium name="NBRP consortium"/>
            <person name="Sawabe T."/>
            <person name="Meirelles P."/>
            <person name="Feng G."/>
            <person name="Sayaka M."/>
            <person name="Hattori M."/>
            <person name="Ohkuma M."/>
        </authorList>
    </citation>
    <scope>NUCLEOTIDE SEQUENCE [LARGE SCALE GENOMIC DNA]</scope>
    <source>
        <strain evidence="8 9">JCM19232</strain>
    </source>
</reference>
<reference evidence="8 9" key="1">
    <citation type="submission" date="2015-01" db="EMBL/GenBank/DDBJ databases">
        <title>Vibrio sp. C5 JCM 19232 whole genome shotgun sequence.</title>
        <authorList>
            <person name="Sawabe T."/>
            <person name="Meirelles P."/>
            <person name="Feng G."/>
            <person name="Sayaka M."/>
            <person name="Hattori M."/>
            <person name="Ohkuma M."/>
        </authorList>
    </citation>
    <scope>NUCLEOTIDE SEQUENCE [LARGE SCALE GENOMIC DNA]</scope>
    <source>
        <strain evidence="8 9">JCM19232</strain>
    </source>
</reference>
<dbReference type="InterPro" id="IPR011765">
    <property type="entry name" value="Pept_M16_N"/>
</dbReference>